<dbReference type="Gene3D" id="1.20.120.1220">
    <property type="match status" value="1"/>
</dbReference>
<dbReference type="InterPro" id="IPR000045">
    <property type="entry name" value="Prepilin_IV_endopep_pep"/>
</dbReference>
<evidence type="ECO:0000256" key="1">
    <source>
        <dbReference type="ARBA" id="ARBA00005801"/>
    </source>
</evidence>
<reference evidence="5" key="1">
    <citation type="journal article" date="2019" name="Int. J. Syst. Evol. Microbiol.">
        <title>The Global Catalogue of Microorganisms (GCM) 10K type strain sequencing project: providing services to taxonomists for standard genome sequencing and annotation.</title>
        <authorList>
            <consortium name="The Broad Institute Genomics Platform"/>
            <consortium name="The Broad Institute Genome Sequencing Center for Infectious Disease"/>
            <person name="Wu L."/>
            <person name="Ma J."/>
        </authorList>
    </citation>
    <scope>NUCLEOTIDE SEQUENCE [LARGE SCALE GENOMIC DNA]</scope>
    <source>
        <strain evidence="5">CCUG 54520</strain>
    </source>
</reference>
<feature type="transmembrane region" description="Helical" evidence="2">
    <location>
        <begin position="41"/>
        <end position="58"/>
    </location>
</feature>
<keyword evidence="2" id="KW-0472">Membrane</keyword>
<evidence type="ECO:0000256" key="2">
    <source>
        <dbReference type="SAM" id="Phobius"/>
    </source>
</evidence>
<name>A0ABV9FPA6_9NOCA</name>
<dbReference type="PANTHER" id="PTHR30487">
    <property type="entry name" value="TYPE 4 PREPILIN-LIKE PROTEINS LEADER PEPTIDE-PROCESSING ENZYME"/>
    <property type="match status" value="1"/>
</dbReference>
<keyword evidence="4" id="KW-0378">Hydrolase</keyword>
<evidence type="ECO:0000313" key="5">
    <source>
        <dbReference type="Proteomes" id="UP001595914"/>
    </source>
</evidence>
<dbReference type="EMBL" id="JBHSFO010000002">
    <property type="protein sequence ID" value="MFC4602705.1"/>
    <property type="molecule type" value="Genomic_DNA"/>
</dbReference>
<feature type="transmembrane region" description="Helical" evidence="2">
    <location>
        <begin position="106"/>
        <end position="130"/>
    </location>
</feature>
<keyword evidence="2" id="KW-1133">Transmembrane helix</keyword>
<evidence type="ECO:0000313" key="4">
    <source>
        <dbReference type="EMBL" id="MFC4602705.1"/>
    </source>
</evidence>
<keyword evidence="2" id="KW-0812">Transmembrane</keyword>
<dbReference type="PANTHER" id="PTHR30487:SF0">
    <property type="entry name" value="PREPILIN LEADER PEPTIDASE_N-METHYLTRANSFERASE-RELATED"/>
    <property type="match status" value="1"/>
</dbReference>
<dbReference type="Proteomes" id="UP001595914">
    <property type="component" value="Unassembled WGS sequence"/>
</dbReference>
<evidence type="ECO:0000259" key="3">
    <source>
        <dbReference type="Pfam" id="PF01478"/>
    </source>
</evidence>
<keyword evidence="5" id="KW-1185">Reference proteome</keyword>
<dbReference type="InterPro" id="IPR050882">
    <property type="entry name" value="Prepilin_peptidase/N-MTase"/>
</dbReference>
<dbReference type="EC" id="3.4.23.43" evidence="4"/>
<feature type="transmembrane region" description="Helical" evidence="2">
    <location>
        <begin position="65"/>
        <end position="86"/>
    </location>
</feature>
<sequence>MGMGMGIGWGQDWPTIAAGCALACWCGYLSAVDLRSRRLPNAATVPGAVVVLLAAAVTGHGRAALVGAALLSGLYLLTHLAAPAAMGGGDVKLAVGLGGVTGAAGAQTWLLAAVGAVALTAAFGVVLLAAGRRGRSLPHGPSMCLATVVALTATALG</sequence>
<organism evidence="4 5">
    <name type="scientific">Rhodococcus kronopolitis</name>
    <dbReference type="NCBI Taxonomy" id="1460226"/>
    <lineage>
        <taxon>Bacteria</taxon>
        <taxon>Bacillati</taxon>
        <taxon>Actinomycetota</taxon>
        <taxon>Actinomycetes</taxon>
        <taxon>Mycobacteriales</taxon>
        <taxon>Nocardiaceae</taxon>
        <taxon>Rhodococcus</taxon>
    </lineage>
</organism>
<comment type="caution">
    <text evidence="4">The sequence shown here is derived from an EMBL/GenBank/DDBJ whole genome shotgun (WGS) entry which is preliminary data.</text>
</comment>
<protein>
    <submittedName>
        <fullName evidence="4">Prepilin peptidase</fullName>
        <ecNumber evidence="4">3.4.23.43</ecNumber>
    </submittedName>
</protein>
<dbReference type="Pfam" id="PF01478">
    <property type="entry name" value="Peptidase_A24"/>
    <property type="match status" value="1"/>
</dbReference>
<feature type="domain" description="Prepilin type IV endopeptidase peptidase" evidence="3">
    <location>
        <begin position="20"/>
        <end position="123"/>
    </location>
</feature>
<dbReference type="RefSeq" id="WP_378414134.1">
    <property type="nucleotide sequence ID" value="NZ_JBHSFO010000002.1"/>
</dbReference>
<dbReference type="GO" id="GO:0004190">
    <property type="term" value="F:aspartic-type endopeptidase activity"/>
    <property type="evidence" value="ECO:0007669"/>
    <property type="project" value="UniProtKB-EC"/>
</dbReference>
<comment type="similarity">
    <text evidence="1">Belongs to the peptidase A24 family.</text>
</comment>
<proteinExistence type="inferred from homology"/>
<gene>
    <name evidence="4" type="ORF">ACFO6S_03250</name>
</gene>
<accession>A0ABV9FPA6</accession>